<comment type="caution">
    <text evidence="2">The sequence shown here is derived from an EMBL/GenBank/DDBJ whole genome shotgun (WGS) entry which is preliminary data.</text>
</comment>
<dbReference type="EMBL" id="JAUTDP010000014">
    <property type="protein sequence ID" value="KAK3389116.1"/>
    <property type="molecule type" value="Genomic_DNA"/>
</dbReference>
<organism evidence="2 3">
    <name type="scientific">Sordaria brevicollis</name>
    <dbReference type="NCBI Taxonomy" id="83679"/>
    <lineage>
        <taxon>Eukaryota</taxon>
        <taxon>Fungi</taxon>
        <taxon>Dikarya</taxon>
        <taxon>Ascomycota</taxon>
        <taxon>Pezizomycotina</taxon>
        <taxon>Sordariomycetes</taxon>
        <taxon>Sordariomycetidae</taxon>
        <taxon>Sordariales</taxon>
        <taxon>Sordariaceae</taxon>
        <taxon>Sordaria</taxon>
    </lineage>
</organism>
<accession>A0AAE0NWU5</accession>
<dbReference type="Proteomes" id="UP001281003">
    <property type="component" value="Unassembled WGS sequence"/>
</dbReference>
<evidence type="ECO:0000313" key="2">
    <source>
        <dbReference type="EMBL" id="KAK3389116.1"/>
    </source>
</evidence>
<sequence length="109" mass="12677">MRTLFSRPVQVASATIRFIPLPTRYLQAFVAILVAAIKQLHPDKDLSYYHFGLVCQLTLLHCVCSIIEVVAHRVMYDWQMSTDCKLPLKSFKPKPKFKENCLRIKTHRC</sequence>
<keyword evidence="1" id="KW-1133">Transmembrane helix</keyword>
<dbReference type="AlphaFoldDB" id="A0AAE0NWU5"/>
<keyword evidence="1" id="KW-0812">Transmembrane</keyword>
<keyword evidence="1" id="KW-0472">Membrane</keyword>
<evidence type="ECO:0000313" key="3">
    <source>
        <dbReference type="Proteomes" id="UP001281003"/>
    </source>
</evidence>
<reference evidence="2" key="2">
    <citation type="submission" date="2023-07" db="EMBL/GenBank/DDBJ databases">
        <authorList>
            <consortium name="Lawrence Berkeley National Laboratory"/>
            <person name="Haridas S."/>
            <person name="Hensen N."/>
            <person name="Bonometti L."/>
            <person name="Westerberg I."/>
            <person name="Brannstrom I.O."/>
            <person name="Guillou S."/>
            <person name="Cros-Aarteil S."/>
            <person name="Calhoun S."/>
            <person name="Kuo A."/>
            <person name="Mondo S."/>
            <person name="Pangilinan J."/>
            <person name="Riley R."/>
            <person name="LaButti K."/>
            <person name="Andreopoulos B."/>
            <person name="Lipzen A."/>
            <person name="Chen C."/>
            <person name="Yanf M."/>
            <person name="Daum C."/>
            <person name="Ng V."/>
            <person name="Clum A."/>
            <person name="Steindorff A."/>
            <person name="Ohm R."/>
            <person name="Martin F."/>
            <person name="Silar P."/>
            <person name="Natvig D."/>
            <person name="Lalanne C."/>
            <person name="Gautier V."/>
            <person name="Ament-velasquez S.L."/>
            <person name="Kruys A."/>
            <person name="Hutchinson M.I."/>
            <person name="Powell A.J."/>
            <person name="Barry K."/>
            <person name="Miller A.N."/>
            <person name="Grigoriev I.V."/>
            <person name="Debuchy R."/>
            <person name="Gladieux P."/>
            <person name="Thoren M.H."/>
            <person name="Johannesson H."/>
        </authorList>
    </citation>
    <scope>NUCLEOTIDE SEQUENCE</scope>
    <source>
        <strain evidence="2">FGSC 1904</strain>
    </source>
</reference>
<feature type="transmembrane region" description="Helical" evidence="1">
    <location>
        <begin position="47"/>
        <end position="71"/>
    </location>
</feature>
<feature type="transmembrane region" description="Helical" evidence="1">
    <location>
        <begin position="21"/>
        <end position="41"/>
    </location>
</feature>
<gene>
    <name evidence="2" type="ORF">B0T20DRAFT_425390</name>
</gene>
<evidence type="ECO:0000256" key="1">
    <source>
        <dbReference type="SAM" id="Phobius"/>
    </source>
</evidence>
<name>A0AAE0NWU5_SORBR</name>
<reference evidence="2" key="1">
    <citation type="journal article" date="2023" name="Mol. Phylogenet. Evol.">
        <title>Genome-scale phylogeny and comparative genomics of the fungal order Sordariales.</title>
        <authorList>
            <person name="Hensen N."/>
            <person name="Bonometti L."/>
            <person name="Westerberg I."/>
            <person name="Brannstrom I.O."/>
            <person name="Guillou S."/>
            <person name="Cros-Aarteil S."/>
            <person name="Calhoun S."/>
            <person name="Haridas S."/>
            <person name="Kuo A."/>
            <person name="Mondo S."/>
            <person name="Pangilinan J."/>
            <person name="Riley R."/>
            <person name="LaButti K."/>
            <person name="Andreopoulos B."/>
            <person name="Lipzen A."/>
            <person name="Chen C."/>
            <person name="Yan M."/>
            <person name="Daum C."/>
            <person name="Ng V."/>
            <person name="Clum A."/>
            <person name="Steindorff A."/>
            <person name="Ohm R.A."/>
            <person name="Martin F."/>
            <person name="Silar P."/>
            <person name="Natvig D.O."/>
            <person name="Lalanne C."/>
            <person name="Gautier V."/>
            <person name="Ament-Velasquez S.L."/>
            <person name="Kruys A."/>
            <person name="Hutchinson M.I."/>
            <person name="Powell A.J."/>
            <person name="Barry K."/>
            <person name="Miller A.N."/>
            <person name="Grigoriev I.V."/>
            <person name="Debuchy R."/>
            <person name="Gladieux P."/>
            <person name="Hiltunen Thoren M."/>
            <person name="Johannesson H."/>
        </authorList>
    </citation>
    <scope>NUCLEOTIDE SEQUENCE</scope>
    <source>
        <strain evidence="2">FGSC 1904</strain>
    </source>
</reference>
<keyword evidence="3" id="KW-1185">Reference proteome</keyword>
<protein>
    <submittedName>
        <fullName evidence="2">Uncharacterized protein</fullName>
    </submittedName>
</protein>
<proteinExistence type="predicted"/>